<dbReference type="AlphaFoldDB" id="A0A3N4HRI1"/>
<proteinExistence type="predicted"/>
<gene>
    <name evidence="2" type="ORF">BJ508DRAFT_331287</name>
</gene>
<evidence type="ECO:0000313" key="2">
    <source>
        <dbReference type="EMBL" id="RPA76319.1"/>
    </source>
</evidence>
<protein>
    <submittedName>
        <fullName evidence="2">Uncharacterized protein</fullName>
    </submittedName>
</protein>
<reference evidence="2 3" key="1">
    <citation type="journal article" date="2018" name="Nat. Ecol. Evol.">
        <title>Pezizomycetes genomes reveal the molecular basis of ectomycorrhizal truffle lifestyle.</title>
        <authorList>
            <person name="Murat C."/>
            <person name="Payen T."/>
            <person name="Noel B."/>
            <person name="Kuo A."/>
            <person name="Morin E."/>
            <person name="Chen J."/>
            <person name="Kohler A."/>
            <person name="Krizsan K."/>
            <person name="Balestrini R."/>
            <person name="Da Silva C."/>
            <person name="Montanini B."/>
            <person name="Hainaut M."/>
            <person name="Levati E."/>
            <person name="Barry K.W."/>
            <person name="Belfiori B."/>
            <person name="Cichocki N."/>
            <person name="Clum A."/>
            <person name="Dockter R.B."/>
            <person name="Fauchery L."/>
            <person name="Guy J."/>
            <person name="Iotti M."/>
            <person name="Le Tacon F."/>
            <person name="Lindquist E.A."/>
            <person name="Lipzen A."/>
            <person name="Malagnac F."/>
            <person name="Mello A."/>
            <person name="Molinier V."/>
            <person name="Miyauchi S."/>
            <person name="Poulain J."/>
            <person name="Riccioni C."/>
            <person name="Rubini A."/>
            <person name="Sitrit Y."/>
            <person name="Splivallo R."/>
            <person name="Traeger S."/>
            <person name="Wang M."/>
            <person name="Zifcakova L."/>
            <person name="Wipf D."/>
            <person name="Zambonelli A."/>
            <person name="Paolocci F."/>
            <person name="Nowrousian M."/>
            <person name="Ottonello S."/>
            <person name="Baldrian P."/>
            <person name="Spatafora J.W."/>
            <person name="Henrissat B."/>
            <person name="Nagy L.G."/>
            <person name="Aury J.M."/>
            <person name="Wincker P."/>
            <person name="Grigoriev I.V."/>
            <person name="Bonfante P."/>
            <person name="Martin F.M."/>
        </authorList>
    </citation>
    <scope>NUCLEOTIDE SEQUENCE [LARGE SCALE GENOMIC DNA]</scope>
    <source>
        <strain evidence="2 3">RN42</strain>
    </source>
</reference>
<organism evidence="2 3">
    <name type="scientific">Ascobolus immersus RN42</name>
    <dbReference type="NCBI Taxonomy" id="1160509"/>
    <lineage>
        <taxon>Eukaryota</taxon>
        <taxon>Fungi</taxon>
        <taxon>Dikarya</taxon>
        <taxon>Ascomycota</taxon>
        <taxon>Pezizomycotina</taxon>
        <taxon>Pezizomycetes</taxon>
        <taxon>Pezizales</taxon>
        <taxon>Ascobolaceae</taxon>
        <taxon>Ascobolus</taxon>
    </lineage>
</organism>
<sequence length="167" mass="19598">MDPYEGLQNHVPWEQRNHRVPGPFKSSGRNALQPPPDCDPTMLTPLYTSPQVHAEIIAYFEDFSESGYRLRQEPFFEAYAHEFCTGIDRTDLEELPSPEDFKLALKYWPTSHLWVLEDYLLCYVRSLDPYFSRLGCRFLQNHDLTPDPRHAYIDILCEITVIDTSRE</sequence>
<dbReference type="Proteomes" id="UP000275078">
    <property type="component" value="Unassembled WGS sequence"/>
</dbReference>
<name>A0A3N4HRI1_ASCIM</name>
<dbReference type="EMBL" id="ML119747">
    <property type="protein sequence ID" value="RPA76319.1"/>
    <property type="molecule type" value="Genomic_DNA"/>
</dbReference>
<evidence type="ECO:0000313" key="3">
    <source>
        <dbReference type="Proteomes" id="UP000275078"/>
    </source>
</evidence>
<feature type="region of interest" description="Disordered" evidence="1">
    <location>
        <begin position="1"/>
        <end position="35"/>
    </location>
</feature>
<evidence type="ECO:0000256" key="1">
    <source>
        <dbReference type="SAM" id="MobiDB-lite"/>
    </source>
</evidence>
<accession>A0A3N4HRI1</accession>
<keyword evidence="3" id="KW-1185">Reference proteome</keyword>